<dbReference type="PANTHER" id="PTHR46580">
    <property type="entry name" value="SENSOR KINASE-RELATED"/>
    <property type="match status" value="1"/>
</dbReference>
<name>A0A160T476_9CHLR</name>
<proteinExistence type="predicted"/>
<reference evidence="2" key="1">
    <citation type="submission" date="2016-01" db="EMBL/GenBank/DDBJ databases">
        <authorList>
            <person name="Mcilroy J.S."/>
            <person name="Karst M S."/>
            <person name="Albertsen M."/>
        </authorList>
    </citation>
    <scope>NUCLEOTIDE SEQUENCE</scope>
    <source>
        <strain evidence="2">Cfx-K</strain>
    </source>
</reference>
<dbReference type="OrthoDB" id="9816120at2"/>
<feature type="chain" id="PRO_5008240576" description="FG-GAP repeat protein" evidence="1">
    <location>
        <begin position="26"/>
        <end position="426"/>
    </location>
</feature>
<evidence type="ECO:0000313" key="2">
    <source>
        <dbReference type="EMBL" id="CUS03505.2"/>
    </source>
</evidence>
<sequence>MTRSIRPLLPLILLAALLTARGLRAEPDAPQFAPTPLLTLFETGVEWGEHEYTTDVALGDVDGDGRDETLIARRAEEGARVLLIDDAAADFALLRTIGDSWGVGSYATAVAFGNVDDDPALEMAVARASSVNERVQVFDDAAAGYVSLGKFGLEWPPVIHAIDVAFGDVDGDGRDELGIASNADSGARFHVYDDAAAGFAPLGSGGETWGATAVATSIAFGDVDGDGDDEMALGRNHNINARFIVYDAPPDFVPLLQGGETWGAGSYATAVAFGNVDGDAAAELGVARRASLNERAYVFDDAAAGFATLQVFGQTWASNAYATGIAFGDVDGDGRDEVGLARHATVNERFAIYDDARPAGRPPFAPLWAGGATWPGEAYATVIAFGNVDDTPQAEPAVGRFAAAGPRAYIFQPVWVTVLPIVSDGS</sequence>
<feature type="signal peptide" evidence="1">
    <location>
        <begin position="1"/>
        <end position="25"/>
    </location>
</feature>
<organism evidence="2 3">
    <name type="scientific">Candidatus Promineifilum breve</name>
    <dbReference type="NCBI Taxonomy" id="1806508"/>
    <lineage>
        <taxon>Bacteria</taxon>
        <taxon>Bacillati</taxon>
        <taxon>Chloroflexota</taxon>
        <taxon>Ardenticatenia</taxon>
        <taxon>Candidatus Promineifilales</taxon>
        <taxon>Candidatus Promineifilaceae</taxon>
        <taxon>Candidatus Promineifilum</taxon>
    </lineage>
</organism>
<evidence type="ECO:0000256" key="1">
    <source>
        <dbReference type="SAM" id="SignalP"/>
    </source>
</evidence>
<dbReference type="AlphaFoldDB" id="A0A160T476"/>
<dbReference type="KEGG" id="pbf:CFX0092_A1627"/>
<dbReference type="InterPro" id="IPR028994">
    <property type="entry name" value="Integrin_alpha_N"/>
</dbReference>
<dbReference type="SUPFAM" id="SSF69318">
    <property type="entry name" value="Integrin alpha N-terminal domain"/>
    <property type="match status" value="1"/>
</dbReference>
<protein>
    <recommendedName>
        <fullName evidence="4">FG-GAP repeat protein</fullName>
    </recommendedName>
</protein>
<dbReference type="EMBL" id="LN890655">
    <property type="protein sequence ID" value="CUS03505.2"/>
    <property type="molecule type" value="Genomic_DNA"/>
</dbReference>
<accession>A0A160T476</accession>
<dbReference type="RefSeq" id="WP_095042990.1">
    <property type="nucleotide sequence ID" value="NZ_LN890655.1"/>
</dbReference>
<dbReference type="PANTHER" id="PTHR46580:SF2">
    <property type="entry name" value="MAM DOMAIN-CONTAINING PROTEIN"/>
    <property type="match status" value="1"/>
</dbReference>
<keyword evidence="1" id="KW-0732">Signal</keyword>
<evidence type="ECO:0008006" key="4">
    <source>
        <dbReference type="Google" id="ProtNLM"/>
    </source>
</evidence>
<dbReference type="Proteomes" id="UP000215027">
    <property type="component" value="Chromosome I"/>
</dbReference>
<gene>
    <name evidence="2" type="ORF">CFX0092_A1627</name>
</gene>
<dbReference type="Gene3D" id="2.130.10.130">
    <property type="entry name" value="Integrin alpha, N-terminal"/>
    <property type="match status" value="1"/>
</dbReference>
<evidence type="ECO:0000313" key="3">
    <source>
        <dbReference type="Proteomes" id="UP000215027"/>
    </source>
</evidence>
<keyword evidence="3" id="KW-1185">Reference proteome</keyword>